<organism evidence="4 5">
    <name type="scientific">SAR86 cluster bacterium</name>
    <dbReference type="NCBI Taxonomy" id="2030880"/>
    <lineage>
        <taxon>Bacteria</taxon>
        <taxon>Pseudomonadati</taxon>
        <taxon>Pseudomonadota</taxon>
        <taxon>Gammaproteobacteria</taxon>
        <taxon>SAR86 cluster</taxon>
    </lineage>
</organism>
<evidence type="ECO:0000313" key="5">
    <source>
        <dbReference type="Proteomes" id="UP000218767"/>
    </source>
</evidence>
<dbReference type="PANTHER" id="PTHR48081:SF13">
    <property type="entry name" value="ALPHA_BETA HYDROLASE"/>
    <property type="match status" value="1"/>
</dbReference>
<evidence type="ECO:0000256" key="1">
    <source>
        <dbReference type="ARBA" id="ARBA00022801"/>
    </source>
</evidence>
<dbReference type="Gene3D" id="3.40.50.1820">
    <property type="entry name" value="alpha/beta hydrolase"/>
    <property type="match status" value="1"/>
</dbReference>
<evidence type="ECO:0000256" key="2">
    <source>
        <dbReference type="SAM" id="SignalP"/>
    </source>
</evidence>
<feature type="signal peptide" evidence="2">
    <location>
        <begin position="1"/>
        <end position="23"/>
    </location>
</feature>
<dbReference type="Pfam" id="PF20434">
    <property type="entry name" value="BD-FAE"/>
    <property type="match status" value="1"/>
</dbReference>
<dbReference type="PANTHER" id="PTHR48081">
    <property type="entry name" value="AB HYDROLASE SUPERFAMILY PROTEIN C4A8.06C"/>
    <property type="match status" value="1"/>
</dbReference>
<dbReference type="GO" id="GO:0016787">
    <property type="term" value="F:hydrolase activity"/>
    <property type="evidence" value="ECO:0007669"/>
    <property type="project" value="UniProtKB-KW"/>
</dbReference>
<comment type="caution">
    <text evidence="4">The sequence shown here is derived from an EMBL/GenBank/DDBJ whole genome shotgun (WGS) entry which is preliminary data.</text>
</comment>
<dbReference type="InterPro" id="IPR050300">
    <property type="entry name" value="GDXG_lipolytic_enzyme"/>
</dbReference>
<sequence length="272" mass="30180">MTIQKIIRSLMLALFLISGNLSAQDTDITRHQIYGHRDGMAMFYDVEVPANANGLGIVLIVSGGFVSGEDNLNIIEPFWNILLENGYTLFQIYHPAHPVYRIPDAFAALKIGVQHIQDNSAQFDVDSERLGIFGVSTGGFLSLLLGMSVEADERSAYDFKAIVAMMPPVDVLDVDFDAELFGARYLDFDPALYSIVSPINYVSADDPPTLLIHGTTDQAVPYERTSVRMQSLLEEAGVKNRLVSVDAGHEIFPEPYLSEAHSAILEWFERHL</sequence>
<name>A0A2A4WY45_9GAMM</name>
<dbReference type="EMBL" id="NVUL01000077">
    <property type="protein sequence ID" value="PCI75348.1"/>
    <property type="molecule type" value="Genomic_DNA"/>
</dbReference>
<dbReference type="InterPro" id="IPR029058">
    <property type="entry name" value="AB_hydrolase_fold"/>
</dbReference>
<evidence type="ECO:0000313" key="4">
    <source>
        <dbReference type="EMBL" id="PCI75348.1"/>
    </source>
</evidence>
<dbReference type="AlphaFoldDB" id="A0A2A4WY45"/>
<dbReference type="Proteomes" id="UP000218767">
    <property type="component" value="Unassembled WGS sequence"/>
</dbReference>
<reference evidence="5" key="1">
    <citation type="submission" date="2017-08" db="EMBL/GenBank/DDBJ databases">
        <title>A dynamic microbial community with high functional redundancy inhabits the cold, oxic subseafloor aquifer.</title>
        <authorList>
            <person name="Tully B.J."/>
            <person name="Wheat C.G."/>
            <person name="Glazer B.T."/>
            <person name="Huber J.A."/>
        </authorList>
    </citation>
    <scope>NUCLEOTIDE SEQUENCE [LARGE SCALE GENOMIC DNA]</scope>
</reference>
<accession>A0A2A4WY45</accession>
<keyword evidence="2" id="KW-0732">Signal</keyword>
<feature type="domain" description="BD-FAE-like" evidence="3">
    <location>
        <begin position="56"/>
        <end position="226"/>
    </location>
</feature>
<gene>
    <name evidence="4" type="ORF">COB20_13160</name>
</gene>
<dbReference type="SUPFAM" id="SSF53474">
    <property type="entry name" value="alpha/beta-Hydrolases"/>
    <property type="match status" value="1"/>
</dbReference>
<evidence type="ECO:0000259" key="3">
    <source>
        <dbReference type="Pfam" id="PF20434"/>
    </source>
</evidence>
<feature type="chain" id="PRO_5012992051" description="BD-FAE-like domain-containing protein" evidence="2">
    <location>
        <begin position="24"/>
        <end position="272"/>
    </location>
</feature>
<proteinExistence type="predicted"/>
<protein>
    <recommendedName>
        <fullName evidence="3">BD-FAE-like domain-containing protein</fullName>
    </recommendedName>
</protein>
<dbReference type="InterPro" id="IPR049492">
    <property type="entry name" value="BD-FAE-like_dom"/>
</dbReference>
<keyword evidence="1" id="KW-0378">Hydrolase</keyword>